<evidence type="ECO:0000313" key="2">
    <source>
        <dbReference type="Proteomes" id="UP001501759"/>
    </source>
</evidence>
<evidence type="ECO:0000313" key="1">
    <source>
        <dbReference type="EMBL" id="GAA5018165.1"/>
    </source>
</evidence>
<name>A0ABP9J241_9ACTN</name>
<keyword evidence="2" id="KW-1185">Reference proteome</keyword>
<sequence>MTNAMWMQSVEWLAAAATDPRACKREWDQGNGGVLLEAGRFWDVVSVPEPLGLLALDILWCEPLRVPGPTLVDSAARRVGFFLPPDPASHWVGDGLRHLGRGSWIAVPPPYRSAGPLEWIIPPDGTGALHLAVPLELALRQANGTLAVLEPLGQD</sequence>
<protein>
    <recommendedName>
        <fullName evidence="3">DNA primase/polymerase bifunctional N-terminal domain-containing protein</fullName>
    </recommendedName>
</protein>
<accession>A0ABP9J241</accession>
<gene>
    <name evidence="1" type="ORF">GCM10023335_45510</name>
</gene>
<evidence type="ECO:0008006" key="3">
    <source>
        <dbReference type="Google" id="ProtNLM"/>
    </source>
</evidence>
<proteinExistence type="predicted"/>
<organism evidence="1 2">
    <name type="scientific">Streptomyces siamensis</name>
    <dbReference type="NCBI Taxonomy" id="1274986"/>
    <lineage>
        <taxon>Bacteria</taxon>
        <taxon>Bacillati</taxon>
        <taxon>Actinomycetota</taxon>
        <taxon>Actinomycetes</taxon>
        <taxon>Kitasatosporales</taxon>
        <taxon>Streptomycetaceae</taxon>
        <taxon>Streptomyces</taxon>
    </lineage>
</organism>
<reference evidence="2" key="1">
    <citation type="journal article" date="2019" name="Int. J. Syst. Evol. Microbiol.">
        <title>The Global Catalogue of Microorganisms (GCM) 10K type strain sequencing project: providing services to taxonomists for standard genome sequencing and annotation.</title>
        <authorList>
            <consortium name="The Broad Institute Genomics Platform"/>
            <consortium name="The Broad Institute Genome Sequencing Center for Infectious Disease"/>
            <person name="Wu L."/>
            <person name="Ma J."/>
        </authorList>
    </citation>
    <scope>NUCLEOTIDE SEQUENCE [LARGE SCALE GENOMIC DNA]</scope>
    <source>
        <strain evidence="2">JCM 18409</strain>
    </source>
</reference>
<comment type="caution">
    <text evidence="1">The sequence shown here is derived from an EMBL/GenBank/DDBJ whole genome shotgun (WGS) entry which is preliminary data.</text>
</comment>
<dbReference type="RefSeq" id="WP_345652174.1">
    <property type="nucleotide sequence ID" value="NZ_BAABKB010000016.1"/>
</dbReference>
<dbReference type="EMBL" id="BAABKB010000016">
    <property type="protein sequence ID" value="GAA5018165.1"/>
    <property type="molecule type" value="Genomic_DNA"/>
</dbReference>
<dbReference type="Proteomes" id="UP001501759">
    <property type="component" value="Unassembled WGS sequence"/>
</dbReference>